<dbReference type="Proteomes" id="UP000276133">
    <property type="component" value="Unassembled WGS sequence"/>
</dbReference>
<reference evidence="1 2" key="1">
    <citation type="journal article" date="2018" name="Sci. Rep.">
        <title>Genomic signatures of local adaptation to the degree of environmental predictability in rotifers.</title>
        <authorList>
            <person name="Franch-Gras L."/>
            <person name="Hahn C."/>
            <person name="Garcia-Roger E.M."/>
            <person name="Carmona M.J."/>
            <person name="Serra M."/>
            <person name="Gomez A."/>
        </authorList>
    </citation>
    <scope>NUCLEOTIDE SEQUENCE [LARGE SCALE GENOMIC DNA]</scope>
    <source>
        <strain evidence="1">HYR1</strain>
    </source>
</reference>
<evidence type="ECO:0000313" key="2">
    <source>
        <dbReference type="Proteomes" id="UP000276133"/>
    </source>
</evidence>
<accession>A0A3M7QTE1</accession>
<comment type="caution">
    <text evidence="1">The sequence shown here is derived from an EMBL/GenBank/DDBJ whole genome shotgun (WGS) entry which is preliminary data.</text>
</comment>
<organism evidence="1 2">
    <name type="scientific">Brachionus plicatilis</name>
    <name type="common">Marine rotifer</name>
    <name type="synonym">Brachionus muelleri</name>
    <dbReference type="NCBI Taxonomy" id="10195"/>
    <lineage>
        <taxon>Eukaryota</taxon>
        <taxon>Metazoa</taxon>
        <taxon>Spiralia</taxon>
        <taxon>Gnathifera</taxon>
        <taxon>Rotifera</taxon>
        <taxon>Eurotatoria</taxon>
        <taxon>Monogononta</taxon>
        <taxon>Pseudotrocha</taxon>
        <taxon>Ploima</taxon>
        <taxon>Brachionidae</taxon>
        <taxon>Brachionus</taxon>
    </lineage>
</organism>
<protein>
    <submittedName>
        <fullName evidence="1">Uncharacterized protein</fullName>
    </submittedName>
</protein>
<name>A0A3M7QTE1_BRAPC</name>
<keyword evidence="2" id="KW-1185">Reference proteome</keyword>
<sequence length="74" mass="8153">MRLRPNLKQLSPAIALDAVSLMSHQCTISLPYTQKSIAFFFFQIRLGFARTFPNLKKVRDLAIGAGVQTGSVGN</sequence>
<dbReference type="AlphaFoldDB" id="A0A3M7QTE1"/>
<dbReference type="EMBL" id="REGN01005208">
    <property type="protein sequence ID" value="RNA14331.1"/>
    <property type="molecule type" value="Genomic_DNA"/>
</dbReference>
<proteinExistence type="predicted"/>
<evidence type="ECO:0000313" key="1">
    <source>
        <dbReference type="EMBL" id="RNA14331.1"/>
    </source>
</evidence>
<gene>
    <name evidence="1" type="ORF">BpHYR1_011274</name>
</gene>